<dbReference type="OrthoDB" id="276989at2759"/>
<dbReference type="InterPro" id="IPR011057">
    <property type="entry name" value="Mss4-like_sf"/>
</dbReference>
<evidence type="ECO:0000256" key="6">
    <source>
        <dbReference type="ARBA" id="ARBA00022792"/>
    </source>
</evidence>
<dbReference type="RefSeq" id="XP_022505480.1">
    <property type="nucleotide sequence ID" value="XM_022638515.1"/>
</dbReference>
<dbReference type="GO" id="GO:0016020">
    <property type="term" value="C:membrane"/>
    <property type="evidence" value="ECO:0007669"/>
    <property type="project" value="UniProtKB-SubCell"/>
</dbReference>
<dbReference type="PROSITE" id="PS50920">
    <property type="entry name" value="SOLCAR"/>
    <property type="match status" value="3"/>
</dbReference>
<comment type="similarity">
    <text evidence="2 10">Belongs to the mitochondrial carrier (TC 2.A.29) family.</text>
</comment>
<dbReference type="InterPro" id="IPR018108">
    <property type="entry name" value="MCP_transmembrane"/>
</dbReference>
<keyword evidence="5" id="KW-0677">Repeat</keyword>
<dbReference type="SUPFAM" id="SSF103506">
    <property type="entry name" value="Mitochondrial carrier"/>
    <property type="match status" value="1"/>
</dbReference>
<name>A0A178DEM6_9EURO</name>
<dbReference type="InterPro" id="IPR023395">
    <property type="entry name" value="MCP_dom_sf"/>
</dbReference>
<evidence type="ECO:0000256" key="2">
    <source>
        <dbReference type="ARBA" id="ARBA00006375"/>
    </source>
</evidence>
<proteinExistence type="inferred from homology"/>
<reference evidence="11 12" key="1">
    <citation type="submission" date="2016-03" db="EMBL/GenBank/DDBJ databases">
        <title>The draft genome sequence of Fonsecaea nubica causative agent of cutaneous subcutaneous infection in human host.</title>
        <authorList>
            <person name="Costa F."/>
            <person name="Sybren D.H."/>
            <person name="Raittz R.T."/>
            <person name="Weiss V.A."/>
            <person name="Leao A.C."/>
            <person name="Gomes R."/>
            <person name="De Souza E.M."/>
            <person name="Pedrosa F.O."/>
            <person name="Steffens M.B."/>
            <person name="Bombassaro A."/>
            <person name="Tadra-Sfeir M.Z."/>
            <person name="Moreno L.F."/>
            <person name="Najafzadeh M.J."/>
            <person name="Felipe M.S."/>
            <person name="Teixeira M."/>
            <person name="Sun J."/>
            <person name="Xi L."/>
            <person name="Castro M.A."/>
            <person name="Vicente V.A."/>
        </authorList>
    </citation>
    <scope>NUCLEOTIDE SEQUENCE [LARGE SCALE GENOMIC DNA]</scope>
    <source>
        <strain evidence="11 12">CBS 269.64</strain>
    </source>
</reference>
<evidence type="ECO:0000256" key="1">
    <source>
        <dbReference type="ARBA" id="ARBA00004141"/>
    </source>
</evidence>
<dbReference type="AlphaFoldDB" id="A0A178DEM6"/>
<keyword evidence="6" id="KW-0999">Mitochondrion inner membrane</keyword>
<keyword evidence="12" id="KW-1185">Reference proteome</keyword>
<dbReference type="EMBL" id="LVCJ01000001">
    <property type="protein sequence ID" value="OAL40468.1"/>
    <property type="molecule type" value="Genomic_DNA"/>
</dbReference>
<keyword evidence="8 9" id="KW-0472">Membrane</keyword>
<evidence type="ECO:0000313" key="11">
    <source>
        <dbReference type="EMBL" id="OAL40468.1"/>
    </source>
</evidence>
<keyword evidence="3 10" id="KW-0813">Transport</keyword>
<evidence type="ECO:0000256" key="10">
    <source>
        <dbReference type="RuleBase" id="RU000488"/>
    </source>
</evidence>
<dbReference type="Pfam" id="PF00153">
    <property type="entry name" value="Mito_carr"/>
    <property type="match status" value="3"/>
</dbReference>
<feature type="repeat" description="Solcar" evidence="9">
    <location>
        <begin position="399"/>
        <end position="489"/>
    </location>
</feature>
<comment type="caution">
    <text evidence="11">The sequence shown here is derived from an EMBL/GenBank/DDBJ whole genome shotgun (WGS) entry which is preliminary data.</text>
</comment>
<evidence type="ECO:0000256" key="4">
    <source>
        <dbReference type="ARBA" id="ARBA00022692"/>
    </source>
</evidence>
<evidence type="ECO:0000313" key="12">
    <source>
        <dbReference type="Proteomes" id="UP000185904"/>
    </source>
</evidence>
<keyword evidence="6" id="KW-0496">Mitochondrion</keyword>
<keyword evidence="7" id="KW-1133">Transmembrane helix</keyword>
<feature type="repeat" description="Solcar" evidence="9">
    <location>
        <begin position="196"/>
        <end position="282"/>
    </location>
</feature>
<evidence type="ECO:0008006" key="13">
    <source>
        <dbReference type="Google" id="ProtNLM"/>
    </source>
</evidence>
<dbReference type="Gene3D" id="3.90.1590.10">
    <property type="entry name" value="glutathione-dependent formaldehyde- activating enzyme (gfa)"/>
    <property type="match status" value="1"/>
</dbReference>
<dbReference type="PANTHER" id="PTHR45667">
    <property type="entry name" value="S-ADENOSYLMETHIONINE MITOCHONDRIAL CARRIER PROTEIN"/>
    <property type="match status" value="1"/>
</dbReference>
<dbReference type="GeneID" id="34583631"/>
<evidence type="ECO:0000256" key="3">
    <source>
        <dbReference type="ARBA" id="ARBA00022448"/>
    </source>
</evidence>
<evidence type="ECO:0000256" key="5">
    <source>
        <dbReference type="ARBA" id="ARBA00022737"/>
    </source>
</evidence>
<evidence type="ECO:0000256" key="8">
    <source>
        <dbReference type="ARBA" id="ARBA00023136"/>
    </source>
</evidence>
<dbReference type="SUPFAM" id="SSF51316">
    <property type="entry name" value="Mss4-like"/>
    <property type="match status" value="1"/>
</dbReference>
<gene>
    <name evidence="11" type="ORF">AYO20_00204</name>
</gene>
<dbReference type="Proteomes" id="UP000185904">
    <property type="component" value="Unassembled WGS sequence"/>
</dbReference>
<feature type="repeat" description="Solcar" evidence="9">
    <location>
        <begin position="293"/>
        <end position="383"/>
    </location>
</feature>
<comment type="subcellular location">
    <subcellularLocation>
        <location evidence="1">Membrane</location>
        <topology evidence="1">Multi-pass membrane protein</topology>
    </subcellularLocation>
</comment>
<dbReference type="Gene3D" id="1.50.40.10">
    <property type="entry name" value="Mitochondrial carrier domain"/>
    <property type="match status" value="2"/>
</dbReference>
<keyword evidence="4 9" id="KW-0812">Transmembrane</keyword>
<accession>A0A178DEM6</accession>
<sequence>MSYLPKEAINLTGGCYCHAIRYTVRVPAWANRPAVPGALETPISATEKIQTRLPLIDIDHCGDCRRQAGCLVQCWLIVPVDWVEWDVQPKETAGNGHILRLSTRDAVGPASETESSSSSYVSRFCCTDSATRAFCSRCGTNLTYLNHEYLDTPEAFVDITVGSLDPEFMKLAKPDRHGWWDFGVDWIKTLLRKGDGGFLIRHHTGDAGAFAGLTVDFSLYPLDTIKTRLQSNLTTSKHASILPRHTVQGTLRSMYAGLPSALLGSMPSAASFFVVYDGVKRALIDPTTQSSSRQASTHMLASSLGEIAACAIRVPTEVVKQRAQAGLFGGSALLALQDILGLRKTDGYATMVRELYRGGGVTIMREIPFTITQFSLWEYFKASYSDRQHRLTGRHEGLVTASESAIFGSVAGGIAAGFTTPLDVLKTRIMLARKEVGSASARAGPLKVLQQIWRDEGAAGLFRGFVPRVGWISTGGAIFLGTYQYVSNLLGPEDS</sequence>
<organism evidence="11 12">
    <name type="scientific">Fonsecaea nubica</name>
    <dbReference type="NCBI Taxonomy" id="856822"/>
    <lineage>
        <taxon>Eukaryota</taxon>
        <taxon>Fungi</taxon>
        <taxon>Dikarya</taxon>
        <taxon>Ascomycota</taxon>
        <taxon>Pezizomycotina</taxon>
        <taxon>Eurotiomycetes</taxon>
        <taxon>Chaetothyriomycetidae</taxon>
        <taxon>Chaetothyriales</taxon>
        <taxon>Herpotrichiellaceae</taxon>
        <taxon>Fonsecaea</taxon>
    </lineage>
</organism>
<evidence type="ECO:0000256" key="7">
    <source>
        <dbReference type="ARBA" id="ARBA00022989"/>
    </source>
</evidence>
<protein>
    <recommendedName>
        <fullName evidence="13">Mitochondrial thiamine pyrophosphate carrier 1</fullName>
    </recommendedName>
</protein>
<evidence type="ECO:0000256" key="9">
    <source>
        <dbReference type="PROSITE-ProRule" id="PRU00282"/>
    </source>
</evidence>